<dbReference type="SMART" id="SM00052">
    <property type="entry name" value="EAL"/>
    <property type="match status" value="1"/>
</dbReference>
<proteinExistence type="predicted"/>
<comment type="catalytic activity">
    <reaction evidence="1">
        <text>3',3'-c-di-GMP + H2O = 5'-phosphoguanylyl(3'-&gt;5')guanosine + H(+)</text>
        <dbReference type="Rhea" id="RHEA:24902"/>
        <dbReference type="ChEBI" id="CHEBI:15377"/>
        <dbReference type="ChEBI" id="CHEBI:15378"/>
        <dbReference type="ChEBI" id="CHEBI:58754"/>
        <dbReference type="ChEBI" id="CHEBI:58805"/>
        <dbReference type="EC" id="3.1.4.52"/>
    </reaction>
    <physiologicalReaction direction="left-to-right" evidence="1">
        <dbReference type="Rhea" id="RHEA:24903"/>
    </physiologicalReaction>
</comment>
<reference evidence="6 7" key="1">
    <citation type="submission" date="2019-01" db="EMBL/GenBank/DDBJ databases">
        <authorList>
            <person name="Chen W.-M."/>
        </authorList>
    </citation>
    <scope>NUCLEOTIDE SEQUENCE [LARGE SCALE GENOMIC DNA]</scope>
    <source>
        <strain evidence="6 7">KYPY4</strain>
    </source>
</reference>
<dbReference type="InterPro" id="IPR043128">
    <property type="entry name" value="Rev_trsase/Diguanyl_cyclase"/>
</dbReference>
<protein>
    <submittedName>
        <fullName evidence="6">EAL domain-containing protein</fullName>
    </submittedName>
</protein>
<dbReference type="SUPFAM" id="SSF55073">
    <property type="entry name" value="Nucleotide cyclase"/>
    <property type="match status" value="1"/>
</dbReference>
<dbReference type="FunFam" id="3.20.20.450:FF:000001">
    <property type="entry name" value="Cyclic di-GMP phosphodiesterase yahA"/>
    <property type="match status" value="1"/>
</dbReference>
<keyword evidence="2" id="KW-0472">Membrane</keyword>
<keyword evidence="7" id="KW-1185">Reference proteome</keyword>
<dbReference type="GO" id="GO:0071111">
    <property type="term" value="F:cyclic-guanylate-specific phosphodiesterase activity"/>
    <property type="evidence" value="ECO:0007669"/>
    <property type="project" value="UniProtKB-EC"/>
</dbReference>
<dbReference type="OrthoDB" id="9813903at2"/>
<dbReference type="InterPro" id="IPR001633">
    <property type="entry name" value="EAL_dom"/>
</dbReference>
<feature type="domain" description="GGDEF" evidence="5">
    <location>
        <begin position="207"/>
        <end position="342"/>
    </location>
</feature>
<dbReference type="InterPro" id="IPR000014">
    <property type="entry name" value="PAS"/>
</dbReference>
<dbReference type="RefSeq" id="WP_128227827.1">
    <property type="nucleotide sequence ID" value="NZ_SACR01000002.1"/>
</dbReference>
<dbReference type="Pfam" id="PF00990">
    <property type="entry name" value="GGDEF"/>
    <property type="match status" value="1"/>
</dbReference>
<accession>A0A437RKP5</accession>
<dbReference type="InterPro" id="IPR000700">
    <property type="entry name" value="PAS-assoc_C"/>
</dbReference>
<dbReference type="SMART" id="SM00267">
    <property type="entry name" value="GGDEF"/>
    <property type="match status" value="1"/>
</dbReference>
<feature type="domain" description="PAC" evidence="3">
    <location>
        <begin position="123"/>
        <end position="175"/>
    </location>
</feature>
<feature type="transmembrane region" description="Helical" evidence="2">
    <location>
        <begin position="20"/>
        <end position="39"/>
    </location>
</feature>
<dbReference type="InterPro" id="IPR052155">
    <property type="entry name" value="Biofilm_reg_signaling"/>
</dbReference>
<evidence type="ECO:0000313" key="7">
    <source>
        <dbReference type="Proteomes" id="UP000285575"/>
    </source>
</evidence>
<dbReference type="InterPro" id="IPR035965">
    <property type="entry name" value="PAS-like_dom_sf"/>
</dbReference>
<dbReference type="NCBIfam" id="TIGR00254">
    <property type="entry name" value="GGDEF"/>
    <property type="match status" value="1"/>
</dbReference>
<keyword evidence="2" id="KW-0812">Transmembrane</keyword>
<dbReference type="Gene3D" id="3.20.20.450">
    <property type="entry name" value="EAL domain"/>
    <property type="match status" value="1"/>
</dbReference>
<dbReference type="NCBIfam" id="TIGR00229">
    <property type="entry name" value="sensory_box"/>
    <property type="match status" value="1"/>
</dbReference>
<dbReference type="FunFam" id="3.30.70.270:FF:000001">
    <property type="entry name" value="Diguanylate cyclase domain protein"/>
    <property type="match status" value="1"/>
</dbReference>
<dbReference type="SUPFAM" id="SSF55785">
    <property type="entry name" value="PYP-like sensor domain (PAS domain)"/>
    <property type="match status" value="1"/>
</dbReference>
<dbReference type="Gene3D" id="3.30.450.20">
    <property type="entry name" value="PAS domain"/>
    <property type="match status" value="1"/>
</dbReference>
<dbReference type="CDD" id="cd01948">
    <property type="entry name" value="EAL"/>
    <property type="match status" value="1"/>
</dbReference>
<dbReference type="InterPro" id="IPR035919">
    <property type="entry name" value="EAL_sf"/>
</dbReference>
<evidence type="ECO:0000259" key="3">
    <source>
        <dbReference type="PROSITE" id="PS50113"/>
    </source>
</evidence>
<dbReference type="CDD" id="cd00130">
    <property type="entry name" value="PAS"/>
    <property type="match status" value="1"/>
</dbReference>
<dbReference type="PROSITE" id="PS50883">
    <property type="entry name" value="EAL"/>
    <property type="match status" value="1"/>
</dbReference>
<dbReference type="SUPFAM" id="SSF141868">
    <property type="entry name" value="EAL domain-like"/>
    <property type="match status" value="1"/>
</dbReference>
<evidence type="ECO:0000313" key="6">
    <source>
        <dbReference type="EMBL" id="RVU47363.1"/>
    </source>
</evidence>
<dbReference type="PROSITE" id="PS50113">
    <property type="entry name" value="PAC"/>
    <property type="match status" value="1"/>
</dbReference>
<feature type="domain" description="EAL" evidence="4">
    <location>
        <begin position="351"/>
        <end position="605"/>
    </location>
</feature>
<dbReference type="CDD" id="cd01949">
    <property type="entry name" value="GGDEF"/>
    <property type="match status" value="1"/>
</dbReference>
<comment type="caution">
    <text evidence="6">The sequence shown here is derived from an EMBL/GenBank/DDBJ whole genome shotgun (WGS) entry which is preliminary data.</text>
</comment>
<dbReference type="PANTHER" id="PTHR44757">
    <property type="entry name" value="DIGUANYLATE CYCLASE DGCP"/>
    <property type="match status" value="1"/>
</dbReference>
<dbReference type="InterPro" id="IPR000160">
    <property type="entry name" value="GGDEF_dom"/>
</dbReference>
<evidence type="ECO:0000259" key="4">
    <source>
        <dbReference type="PROSITE" id="PS50883"/>
    </source>
</evidence>
<dbReference type="Pfam" id="PF00563">
    <property type="entry name" value="EAL"/>
    <property type="match status" value="1"/>
</dbReference>
<dbReference type="GO" id="GO:0071732">
    <property type="term" value="P:cellular response to nitric oxide"/>
    <property type="evidence" value="ECO:0007669"/>
    <property type="project" value="UniProtKB-ARBA"/>
</dbReference>
<evidence type="ECO:0000256" key="1">
    <source>
        <dbReference type="ARBA" id="ARBA00051114"/>
    </source>
</evidence>
<organism evidence="6 7">
    <name type="scientific">Rubrivivax rivuli</name>
    <dbReference type="NCBI Taxonomy" id="1862385"/>
    <lineage>
        <taxon>Bacteria</taxon>
        <taxon>Pseudomonadati</taxon>
        <taxon>Pseudomonadota</taxon>
        <taxon>Betaproteobacteria</taxon>
        <taxon>Burkholderiales</taxon>
        <taxon>Sphaerotilaceae</taxon>
        <taxon>Rubrivivax</taxon>
    </lineage>
</organism>
<name>A0A437RKP5_9BURK</name>
<dbReference type="Proteomes" id="UP000285575">
    <property type="component" value="Unassembled WGS sequence"/>
</dbReference>
<sequence>MASAPTPAPPPKSAPSALGLAWAVLLLGYGGGGLLWWRLHRHHQRARQRIDLLARFFANSGESMAILDKELRLIEVNPAFERETGHEAASILGTDSRLLLADAAQDPELLAQQFGTLATTGLWRGEVWVRHKEGHEYPRWTTMSVVRDELGRVTHYVCSAIDLSQVRQAEESLRHLASHDPLTQLPNRAHLRGQLEVALAAAHRDRHGLAVLFVDLDHFKKVNDNLGHGVGDALLVEVARRLRALVRGTDIVARLGGDEFGLVLTTESPGAAAAAEALASKVLHSLSQPCVVQGHEIYSSPSIGIALAPDNGEDSATLMKNADAAMYHAKRQGRNNYQFITPALRESMQMQLALDVGLRGVARRGELVLHYQPQLDLRSGLIIGVEALVRWQHPQLGLVPPSNFIPLAEETGQIEPIGLWVLEQALQQVALWRQAGHARLRVAVNVSARQLQADSFVGEVARALERHHLPSNALELELTEGVAMGDPERMATLLGQLRRIGVAVAIDDFGTGYSSLAYLKQLPLSCLKLDRSFVSDIERDANDAVICSASIQLAHSLGVGVVAEGVETTSQLEFLRHLGCDVVQGYFISRPLSSADCSRFLQEEAAPRRGGPTPPATPRAA</sequence>
<dbReference type="Pfam" id="PF13426">
    <property type="entry name" value="PAS_9"/>
    <property type="match status" value="1"/>
</dbReference>
<gene>
    <name evidence="6" type="ORF">EOE66_06350</name>
</gene>
<dbReference type="AlphaFoldDB" id="A0A437RKP5"/>
<dbReference type="PANTHER" id="PTHR44757:SF2">
    <property type="entry name" value="BIOFILM ARCHITECTURE MAINTENANCE PROTEIN MBAA"/>
    <property type="match status" value="1"/>
</dbReference>
<evidence type="ECO:0000259" key="5">
    <source>
        <dbReference type="PROSITE" id="PS50887"/>
    </source>
</evidence>
<dbReference type="InterPro" id="IPR029787">
    <property type="entry name" value="Nucleotide_cyclase"/>
</dbReference>
<keyword evidence="2" id="KW-1133">Transmembrane helix</keyword>
<dbReference type="EMBL" id="SACR01000002">
    <property type="protein sequence ID" value="RVU47363.1"/>
    <property type="molecule type" value="Genomic_DNA"/>
</dbReference>
<dbReference type="Gene3D" id="3.30.70.270">
    <property type="match status" value="1"/>
</dbReference>
<evidence type="ECO:0000256" key="2">
    <source>
        <dbReference type="SAM" id="Phobius"/>
    </source>
</evidence>
<dbReference type="PROSITE" id="PS50887">
    <property type="entry name" value="GGDEF"/>
    <property type="match status" value="1"/>
</dbReference>